<comment type="caution">
    <text evidence="2">The sequence shown here is derived from an EMBL/GenBank/DDBJ whole genome shotgun (WGS) entry which is preliminary data.</text>
</comment>
<dbReference type="VEuPathDB" id="FungiDB:MMYC01_201598"/>
<feature type="compositionally biased region" description="Polar residues" evidence="1">
    <location>
        <begin position="104"/>
        <end position="118"/>
    </location>
</feature>
<sequence>MRKRQRLAPYTQFLDGRPPSDIGEDEAGTQAIDDMTTSLPDELAFGELSPTSWLVEDWNMPESMYPPPPSFSLEQDSHSPAPRAFGGGGWCSTTKDDSAPPILTPSSPSCHTSETTTTGDCQCNSAILGCLERILSCKEHSSRLGTLAVLRDLVADFCMLAQCTKCVGSPSSPRSMLMLLVLAEKLADQFPKLLFGNKELSRHGQHEMRYGEYHTCTEKERYTIYLGLLGLQARTFVAALETLLRKAKDKNWVSHAATLQTLISQIEGLEQGIAKGYPVGIQDSGGR</sequence>
<protein>
    <submittedName>
        <fullName evidence="2">Uncharacterized protein</fullName>
    </submittedName>
</protein>
<reference evidence="2 3" key="1">
    <citation type="journal article" date="2016" name="Genome Announc.">
        <title>Genome Sequence of Madurella mycetomatis mm55, Isolated from a Human Mycetoma Case in Sudan.</title>
        <authorList>
            <person name="Smit S."/>
            <person name="Derks M.F."/>
            <person name="Bervoets S."/>
            <person name="Fahal A."/>
            <person name="van Leeuwen W."/>
            <person name="van Belkum A."/>
            <person name="van de Sande W.W."/>
        </authorList>
    </citation>
    <scope>NUCLEOTIDE SEQUENCE [LARGE SCALE GENOMIC DNA]</scope>
    <source>
        <strain evidence="3">mm55</strain>
    </source>
</reference>
<organism evidence="2 3">
    <name type="scientific">Madurella mycetomatis</name>
    <dbReference type="NCBI Taxonomy" id="100816"/>
    <lineage>
        <taxon>Eukaryota</taxon>
        <taxon>Fungi</taxon>
        <taxon>Dikarya</taxon>
        <taxon>Ascomycota</taxon>
        <taxon>Pezizomycotina</taxon>
        <taxon>Sordariomycetes</taxon>
        <taxon>Sordariomycetidae</taxon>
        <taxon>Sordariales</taxon>
        <taxon>Sordariales incertae sedis</taxon>
        <taxon>Madurella</taxon>
    </lineage>
</organism>
<evidence type="ECO:0000313" key="3">
    <source>
        <dbReference type="Proteomes" id="UP000078237"/>
    </source>
</evidence>
<dbReference type="AlphaFoldDB" id="A0A175WCA4"/>
<feature type="region of interest" description="Disordered" evidence="1">
    <location>
        <begin position="96"/>
        <end position="118"/>
    </location>
</feature>
<evidence type="ECO:0000256" key="1">
    <source>
        <dbReference type="SAM" id="MobiDB-lite"/>
    </source>
</evidence>
<dbReference type="Proteomes" id="UP000078237">
    <property type="component" value="Unassembled WGS sequence"/>
</dbReference>
<keyword evidence="3" id="KW-1185">Reference proteome</keyword>
<accession>A0A175WCA4</accession>
<dbReference type="EMBL" id="LCTW02000041">
    <property type="protein sequence ID" value="KXX81142.1"/>
    <property type="molecule type" value="Genomic_DNA"/>
</dbReference>
<feature type="region of interest" description="Disordered" evidence="1">
    <location>
        <begin position="1"/>
        <end position="27"/>
    </location>
</feature>
<gene>
    <name evidence="2" type="ORF">MMYC01_201598</name>
</gene>
<evidence type="ECO:0000313" key="2">
    <source>
        <dbReference type="EMBL" id="KXX81142.1"/>
    </source>
</evidence>
<proteinExistence type="predicted"/>
<name>A0A175WCA4_9PEZI</name>